<feature type="region of interest" description="Disordered" evidence="1">
    <location>
        <begin position="43"/>
        <end position="75"/>
    </location>
</feature>
<evidence type="ECO:0000256" key="1">
    <source>
        <dbReference type="SAM" id="MobiDB-lite"/>
    </source>
</evidence>
<dbReference type="AlphaFoldDB" id="A0A0L0F9G2"/>
<dbReference type="GeneID" id="25914582"/>
<dbReference type="Proteomes" id="UP000054560">
    <property type="component" value="Unassembled WGS sequence"/>
</dbReference>
<dbReference type="RefSeq" id="XP_014147264.1">
    <property type="nucleotide sequence ID" value="XM_014291789.1"/>
</dbReference>
<feature type="compositionally biased region" description="Polar residues" evidence="1">
    <location>
        <begin position="43"/>
        <end position="58"/>
    </location>
</feature>
<evidence type="ECO:0000313" key="3">
    <source>
        <dbReference type="Proteomes" id="UP000054560"/>
    </source>
</evidence>
<organism evidence="2 3">
    <name type="scientific">Sphaeroforma arctica JP610</name>
    <dbReference type="NCBI Taxonomy" id="667725"/>
    <lineage>
        <taxon>Eukaryota</taxon>
        <taxon>Ichthyosporea</taxon>
        <taxon>Ichthyophonida</taxon>
        <taxon>Sphaeroforma</taxon>
    </lineage>
</organism>
<gene>
    <name evidence="2" type="ORF">SARC_14078</name>
</gene>
<name>A0A0L0F9G2_9EUKA</name>
<feature type="non-terminal residue" evidence="2">
    <location>
        <position position="113"/>
    </location>
</feature>
<reference evidence="2 3" key="1">
    <citation type="submission" date="2011-02" db="EMBL/GenBank/DDBJ databases">
        <title>The Genome Sequence of Sphaeroforma arctica JP610.</title>
        <authorList>
            <consortium name="The Broad Institute Genome Sequencing Platform"/>
            <person name="Russ C."/>
            <person name="Cuomo C."/>
            <person name="Young S.K."/>
            <person name="Zeng Q."/>
            <person name="Gargeya S."/>
            <person name="Alvarado L."/>
            <person name="Berlin A."/>
            <person name="Chapman S.B."/>
            <person name="Chen Z."/>
            <person name="Freedman E."/>
            <person name="Gellesch M."/>
            <person name="Goldberg J."/>
            <person name="Griggs A."/>
            <person name="Gujja S."/>
            <person name="Heilman E."/>
            <person name="Heiman D."/>
            <person name="Howarth C."/>
            <person name="Mehta T."/>
            <person name="Neiman D."/>
            <person name="Pearson M."/>
            <person name="Roberts A."/>
            <person name="Saif S."/>
            <person name="Shea T."/>
            <person name="Shenoy N."/>
            <person name="Sisk P."/>
            <person name="Stolte C."/>
            <person name="Sykes S."/>
            <person name="White J."/>
            <person name="Yandava C."/>
            <person name="Burger G."/>
            <person name="Gray M.W."/>
            <person name="Holland P.W.H."/>
            <person name="King N."/>
            <person name="Lang F.B.F."/>
            <person name="Roger A.J."/>
            <person name="Ruiz-Trillo I."/>
            <person name="Haas B."/>
            <person name="Nusbaum C."/>
            <person name="Birren B."/>
        </authorList>
    </citation>
    <scope>NUCLEOTIDE SEQUENCE [LARGE SCALE GENOMIC DNA]</scope>
    <source>
        <strain evidence="2 3">JP610</strain>
    </source>
</reference>
<accession>A0A0L0F9G2</accession>
<evidence type="ECO:0000313" key="2">
    <source>
        <dbReference type="EMBL" id="KNC73362.1"/>
    </source>
</evidence>
<feature type="non-terminal residue" evidence="2">
    <location>
        <position position="1"/>
    </location>
</feature>
<keyword evidence="3" id="KW-1185">Reference proteome</keyword>
<dbReference type="EMBL" id="KQ245711">
    <property type="protein sequence ID" value="KNC73362.1"/>
    <property type="molecule type" value="Genomic_DNA"/>
</dbReference>
<proteinExistence type="predicted"/>
<sequence>NTGEAGCQTCDYLSLQRMVFTPRPIQTQLSKDSRKYSQLNNTLSHNTDTCEAGSQRTEGQAGAPVQRLSESHDKLNKSTSLVSKIAAAGSQVDLLVEARRLQRRMSASSTAKK</sequence>
<protein>
    <submittedName>
        <fullName evidence="2">Uncharacterized protein</fullName>
    </submittedName>
</protein>